<accession>A0A1V9FYC6</accession>
<dbReference type="EMBL" id="LVYD01000046">
    <property type="protein sequence ID" value="OQP63278.1"/>
    <property type="molecule type" value="Genomic_DNA"/>
</dbReference>
<evidence type="ECO:0000313" key="2">
    <source>
        <dbReference type="Proteomes" id="UP000192796"/>
    </source>
</evidence>
<organism evidence="1 2">
    <name type="scientific">Niastella vici</name>
    <dbReference type="NCBI Taxonomy" id="1703345"/>
    <lineage>
        <taxon>Bacteria</taxon>
        <taxon>Pseudomonadati</taxon>
        <taxon>Bacteroidota</taxon>
        <taxon>Chitinophagia</taxon>
        <taxon>Chitinophagales</taxon>
        <taxon>Chitinophagaceae</taxon>
        <taxon>Niastella</taxon>
    </lineage>
</organism>
<proteinExistence type="predicted"/>
<protein>
    <submittedName>
        <fullName evidence="1">Uncharacterized protein</fullName>
    </submittedName>
</protein>
<evidence type="ECO:0000313" key="1">
    <source>
        <dbReference type="EMBL" id="OQP63278.1"/>
    </source>
</evidence>
<name>A0A1V9FYC6_9BACT</name>
<sequence length="332" mass="37509">MGMNAYFYPSTAIGYFMKKYLLSLGLVLLLFACKDKTKTLQAGEIETAADFVAFYPEVNLPYMIADTMLLRKPNDSMAIGLNVVSKFIPDSVWRKDFGKNAMPKIYALGRTAEKEKESYLFTQVASGGKRVVYLACFSHDNKFLKAMPLVRTGFDHYTSAYGLLDSKFQITTYHETKKAGADAVFKRNIYFYDRNGDNFTLIVTEPNEEIIQDVVNPIDTMRANHKFSGDYVENDRNFVSIRDGKNASEIVFFVHFEKNGGKCIGELKGAARFISPTVAQFVKSDNPCSLEFVFAGNKVTMREKGGCGSYRDIQCFFNGSYWKKKTAKGKKK</sequence>
<dbReference type="AlphaFoldDB" id="A0A1V9FYC6"/>
<gene>
    <name evidence="1" type="ORF">A3860_25655</name>
</gene>
<keyword evidence="2" id="KW-1185">Reference proteome</keyword>
<reference evidence="1 2" key="1">
    <citation type="submission" date="2016-03" db="EMBL/GenBank/DDBJ databases">
        <title>Niastella vici sp. nov., isolated from farmland soil.</title>
        <authorList>
            <person name="Chen L."/>
            <person name="Wang D."/>
            <person name="Yang S."/>
            <person name="Wang G."/>
        </authorList>
    </citation>
    <scope>NUCLEOTIDE SEQUENCE [LARGE SCALE GENOMIC DNA]</scope>
    <source>
        <strain evidence="1 2">DJ57</strain>
    </source>
</reference>
<dbReference type="Proteomes" id="UP000192796">
    <property type="component" value="Unassembled WGS sequence"/>
</dbReference>
<comment type="caution">
    <text evidence="1">The sequence shown here is derived from an EMBL/GenBank/DDBJ whole genome shotgun (WGS) entry which is preliminary data.</text>
</comment>
<dbReference type="STRING" id="1703345.A3860_25655"/>